<dbReference type="EMBL" id="JBEHCU010008074">
    <property type="protein sequence ID" value="KAL1388333.1"/>
    <property type="molecule type" value="Genomic_DNA"/>
</dbReference>
<evidence type="ECO:0000313" key="2">
    <source>
        <dbReference type="Proteomes" id="UP001562425"/>
    </source>
</evidence>
<proteinExistence type="predicted"/>
<protein>
    <submittedName>
        <fullName evidence="1">Uncharacterized protein</fullName>
    </submittedName>
</protein>
<dbReference type="Proteomes" id="UP001562425">
    <property type="component" value="Unassembled WGS sequence"/>
</dbReference>
<organism evidence="1 2">
    <name type="scientific">Culex pipiens pipiens</name>
    <name type="common">Northern house mosquito</name>
    <dbReference type="NCBI Taxonomy" id="38569"/>
    <lineage>
        <taxon>Eukaryota</taxon>
        <taxon>Metazoa</taxon>
        <taxon>Ecdysozoa</taxon>
        <taxon>Arthropoda</taxon>
        <taxon>Hexapoda</taxon>
        <taxon>Insecta</taxon>
        <taxon>Pterygota</taxon>
        <taxon>Neoptera</taxon>
        <taxon>Endopterygota</taxon>
        <taxon>Diptera</taxon>
        <taxon>Nematocera</taxon>
        <taxon>Culicoidea</taxon>
        <taxon>Culicidae</taxon>
        <taxon>Culicinae</taxon>
        <taxon>Culicini</taxon>
        <taxon>Culex</taxon>
        <taxon>Culex</taxon>
    </lineage>
</organism>
<gene>
    <name evidence="1" type="ORF">pipiens_012612</name>
</gene>
<keyword evidence="2" id="KW-1185">Reference proteome</keyword>
<dbReference type="AlphaFoldDB" id="A0ABD1D1N9"/>
<sequence>KKESENQNPQTPNKVAVH</sequence>
<accession>A0ABD1D1N9</accession>
<feature type="non-terminal residue" evidence="1">
    <location>
        <position position="1"/>
    </location>
</feature>
<comment type="caution">
    <text evidence="1">The sequence shown here is derived from an EMBL/GenBank/DDBJ whole genome shotgun (WGS) entry which is preliminary data.</text>
</comment>
<reference evidence="1 2" key="1">
    <citation type="submission" date="2024-05" db="EMBL/GenBank/DDBJ databases">
        <title>Culex pipiens pipiens assembly and annotation.</title>
        <authorList>
            <person name="Alout H."/>
            <person name="Durand T."/>
        </authorList>
    </citation>
    <scope>NUCLEOTIDE SEQUENCE [LARGE SCALE GENOMIC DNA]</scope>
    <source>
        <strain evidence="1">HA-2024</strain>
        <tissue evidence="1">Whole body</tissue>
    </source>
</reference>
<evidence type="ECO:0000313" key="1">
    <source>
        <dbReference type="EMBL" id="KAL1388333.1"/>
    </source>
</evidence>
<name>A0ABD1D1N9_CULPP</name>